<organism evidence="2 3">
    <name type="scientific">Parapedobacter pyrenivorans</name>
    <dbReference type="NCBI Taxonomy" id="1305674"/>
    <lineage>
        <taxon>Bacteria</taxon>
        <taxon>Pseudomonadati</taxon>
        <taxon>Bacteroidota</taxon>
        <taxon>Sphingobacteriia</taxon>
        <taxon>Sphingobacteriales</taxon>
        <taxon>Sphingobacteriaceae</taxon>
        <taxon>Parapedobacter</taxon>
    </lineage>
</organism>
<evidence type="ECO:0000313" key="2">
    <source>
        <dbReference type="EMBL" id="GGG86294.1"/>
    </source>
</evidence>
<proteinExistence type="predicted"/>
<feature type="region of interest" description="Disordered" evidence="1">
    <location>
        <begin position="1"/>
        <end position="20"/>
    </location>
</feature>
<evidence type="ECO:0000256" key="1">
    <source>
        <dbReference type="SAM" id="MobiDB-lite"/>
    </source>
</evidence>
<keyword evidence="3" id="KW-1185">Reference proteome</keyword>
<reference evidence="2" key="1">
    <citation type="journal article" date="2014" name="Int. J. Syst. Evol. Microbiol.">
        <title>Complete genome sequence of Corynebacterium casei LMG S-19264T (=DSM 44701T), isolated from a smear-ripened cheese.</title>
        <authorList>
            <consortium name="US DOE Joint Genome Institute (JGI-PGF)"/>
            <person name="Walter F."/>
            <person name="Albersmeier A."/>
            <person name="Kalinowski J."/>
            <person name="Ruckert C."/>
        </authorList>
    </citation>
    <scope>NUCLEOTIDE SEQUENCE</scope>
    <source>
        <strain evidence="2">CGMCC 1.12195</strain>
    </source>
</reference>
<sequence>MLPQSGSAEDAQKGNEYNDQYCPRHAMQRLLWGHSVAYPYSQQQGKQETYKR</sequence>
<accession>A0A917M9H3</accession>
<protein>
    <submittedName>
        <fullName evidence="2">Uncharacterized protein</fullName>
    </submittedName>
</protein>
<name>A0A917M9H3_9SPHI</name>
<dbReference type="Proteomes" id="UP000660862">
    <property type="component" value="Unassembled WGS sequence"/>
</dbReference>
<reference evidence="2" key="2">
    <citation type="submission" date="2020-09" db="EMBL/GenBank/DDBJ databases">
        <authorList>
            <person name="Sun Q."/>
            <person name="Zhou Y."/>
        </authorList>
    </citation>
    <scope>NUCLEOTIDE SEQUENCE</scope>
    <source>
        <strain evidence="2">CGMCC 1.12195</strain>
    </source>
</reference>
<evidence type="ECO:0000313" key="3">
    <source>
        <dbReference type="Proteomes" id="UP000660862"/>
    </source>
</evidence>
<gene>
    <name evidence="2" type="ORF">GCM10007415_19770</name>
</gene>
<dbReference type="EMBL" id="BMER01000001">
    <property type="protein sequence ID" value="GGG86294.1"/>
    <property type="molecule type" value="Genomic_DNA"/>
</dbReference>
<comment type="caution">
    <text evidence="2">The sequence shown here is derived from an EMBL/GenBank/DDBJ whole genome shotgun (WGS) entry which is preliminary data.</text>
</comment>
<dbReference type="AlphaFoldDB" id="A0A917M9H3"/>